<keyword evidence="3" id="KW-0378">Hydrolase</keyword>
<dbReference type="GO" id="GO:0046872">
    <property type="term" value="F:metal ion binding"/>
    <property type="evidence" value="ECO:0007669"/>
    <property type="project" value="UniProtKB-KW"/>
</dbReference>
<dbReference type="SUPFAM" id="SSF102712">
    <property type="entry name" value="JAB1/MPN domain"/>
    <property type="match status" value="1"/>
</dbReference>
<dbReference type="Pfam" id="PF14464">
    <property type="entry name" value="Prok-JAB"/>
    <property type="match status" value="1"/>
</dbReference>
<dbReference type="InterPro" id="IPR028090">
    <property type="entry name" value="JAB_dom_prok"/>
</dbReference>
<evidence type="ECO:0000256" key="1">
    <source>
        <dbReference type="ARBA" id="ARBA00022670"/>
    </source>
</evidence>
<evidence type="ECO:0000256" key="2">
    <source>
        <dbReference type="ARBA" id="ARBA00022723"/>
    </source>
</evidence>
<keyword evidence="1 7" id="KW-0645">Protease</keyword>
<dbReference type="GO" id="GO:0008237">
    <property type="term" value="F:metallopeptidase activity"/>
    <property type="evidence" value="ECO:0007669"/>
    <property type="project" value="UniProtKB-KW"/>
</dbReference>
<dbReference type="Gene3D" id="3.40.140.10">
    <property type="entry name" value="Cytidine Deaminase, domain 2"/>
    <property type="match status" value="1"/>
</dbReference>
<accession>A0A7K4BYV4</accession>
<keyword evidence="5 7" id="KW-0482">Metalloprotease</keyword>
<dbReference type="GO" id="GO:0006508">
    <property type="term" value="P:proteolysis"/>
    <property type="evidence" value="ECO:0007669"/>
    <property type="project" value="UniProtKB-KW"/>
</dbReference>
<keyword evidence="4" id="KW-0862">Zinc</keyword>
<name>A0A7K4BYV4_9ARCH</name>
<sequence length="118" mass="13766">MWKIKKELLEEIIRAAQKTCPYEFLCLLSGKNETIEEIVFIPNINGKNFVEINTHNIPIDNTIIGTIHSHPHGENTPSKADKKFFQNYQINGIINYTYQINQVRFYNKKGETIEIEII</sequence>
<dbReference type="Proteomes" id="UP000526302">
    <property type="component" value="Unassembled WGS sequence"/>
</dbReference>
<dbReference type="EMBL" id="JAAZKV010000009">
    <property type="protein sequence ID" value="NMA44423.1"/>
    <property type="molecule type" value="Genomic_DNA"/>
</dbReference>
<evidence type="ECO:0000313" key="7">
    <source>
        <dbReference type="EMBL" id="NMA44423.1"/>
    </source>
</evidence>
<dbReference type="AlphaFoldDB" id="A0A7K4BYV4"/>
<evidence type="ECO:0000256" key="5">
    <source>
        <dbReference type="ARBA" id="ARBA00023049"/>
    </source>
</evidence>
<evidence type="ECO:0000256" key="4">
    <source>
        <dbReference type="ARBA" id="ARBA00022833"/>
    </source>
</evidence>
<organism evidence="7 8">
    <name type="scientific">Candidatus Iainarchaeum sp</name>
    <dbReference type="NCBI Taxonomy" id="3101447"/>
    <lineage>
        <taxon>Archaea</taxon>
        <taxon>Candidatus Iainarchaeota</taxon>
        <taxon>Candidatus Iainarchaeia</taxon>
        <taxon>Candidatus Iainarchaeales</taxon>
        <taxon>Candidatus Iainarchaeaceae</taxon>
        <taxon>Candidatus Iainarchaeum</taxon>
    </lineage>
</organism>
<comment type="caution">
    <text evidence="7">The sequence shown here is derived from an EMBL/GenBank/DDBJ whole genome shotgun (WGS) entry which is preliminary data.</text>
</comment>
<evidence type="ECO:0000313" key="8">
    <source>
        <dbReference type="Proteomes" id="UP000526302"/>
    </source>
</evidence>
<keyword evidence="2" id="KW-0479">Metal-binding</keyword>
<evidence type="ECO:0000259" key="6">
    <source>
        <dbReference type="Pfam" id="PF14464"/>
    </source>
</evidence>
<protein>
    <submittedName>
        <fullName evidence="7">Metalloprotease</fullName>
    </submittedName>
</protein>
<gene>
    <name evidence="7" type="ORF">GX950_01250</name>
</gene>
<feature type="domain" description="JAB" evidence="6">
    <location>
        <begin position="6"/>
        <end position="87"/>
    </location>
</feature>
<evidence type="ECO:0000256" key="3">
    <source>
        <dbReference type="ARBA" id="ARBA00022801"/>
    </source>
</evidence>
<proteinExistence type="predicted"/>
<reference evidence="7 8" key="1">
    <citation type="journal article" date="2020" name="Biotechnol. Biofuels">
        <title>New insights from the biogas microbiome by comprehensive genome-resolved metagenomics of nearly 1600 species originating from multiple anaerobic digesters.</title>
        <authorList>
            <person name="Campanaro S."/>
            <person name="Treu L."/>
            <person name="Rodriguez-R L.M."/>
            <person name="Kovalovszki A."/>
            <person name="Ziels R.M."/>
            <person name="Maus I."/>
            <person name="Zhu X."/>
            <person name="Kougias P.G."/>
            <person name="Basile A."/>
            <person name="Luo G."/>
            <person name="Schluter A."/>
            <person name="Konstantinidis K.T."/>
            <person name="Angelidaki I."/>
        </authorList>
    </citation>
    <scope>NUCLEOTIDE SEQUENCE [LARGE SCALE GENOMIC DNA]</scope>
    <source>
        <strain evidence="7">AS22ysBPME_79</strain>
    </source>
</reference>